<accession>A0AAE8XSD9</accession>
<dbReference type="Proteomes" id="UP001247617">
    <property type="component" value="Segment"/>
</dbReference>
<evidence type="ECO:0000313" key="4">
    <source>
        <dbReference type="Proteomes" id="UP001247617"/>
    </source>
</evidence>
<name>A0AAE8XSD9_9MONO</name>
<keyword evidence="2" id="KW-1133">Transmembrane helix</keyword>
<reference evidence="3 4" key="1">
    <citation type="submission" date="2021-05" db="EMBL/GenBank/DDBJ databases">
        <title>Comparation of mammalian active virome structures and with host-virus interactions in sympatric communities.</title>
        <authorList>
            <person name="Tan Z."/>
            <person name="Nie F.-Y."/>
            <person name="Zhang Y.-Z."/>
        </authorList>
    </citation>
    <scope>NUCLEOTIDE SEQUENCE [LARGE SCALE GENOMIC DNA]</scope>
    <source>
        <strain evidence="3">JSB_Msch</strain>
    </source>
</reference>
<proteinExistence type="predicted"/>
<evidence type="ECO:0000313" key="3">
    <source>
        <dbReference type="EMBL" id="UBB42370.1"/>
    </source>
</evidence>
<evidence type="ECO:0000256" key="2">
    <source>
        <dbReference type="SAM" id="Phobius"/>
    </source>
</evidence>
<feature type="transmembrane region" description="Helical" evidence="2">
    <location>
        <begin position="59"/>
        <end position="82"/>
    </location>
</feature>
<keyword evidence="2" id="KW-0472">Membrane</keyword>
<keyword evidence="4" id="KW-1185">Reference proteome</keyword>
<feature type="region of interest" description="Disordered" evidence="1">
    <location>
        <begin position="208"/>
        <end position="232"/>
    </location>
</feature>
<dbReference type="EMBL" id="MZ328288">
    <property type="protein sequence ID" value="UBB42370.1"/>
    <property type="molecule type" value="Viral_cRNA"/>
</dbReference>
<protein>
    <submittedName>
        <fullName evidence="3">Small hydrophobic protein</fullName>
    </submittedName>
</protein>
<keyword evidence="2" id="KW-0812">Transmembrane</keyword>
<evidence type="ECO:0000256" key="1">
    <source>
        <dbReference type="SAM" id="MobiDB-lite"/>
    </source>
</evidence>
<sequence length="232" mass="26892">MDSEHGSSIYVNTAHVNRVQRSNRHNRDTTMSTQDLHLKIETINTINKFRSEIKRINKCLLISIVSMVFILLLTSVIIGLVLNYTYTDLSKKIDNENEQIYLMMQKLYTKCKENPMDFDWTTAIFQRIEDAENKIPDVVLKRIMLSFDKRFKDALKEGKISDDSIFKFHVKFDKAEGLEIDAKAAGSDEKSSQARYLPLPTYSRRFWPWPPPPTNPQTTTPWRGPTGIPGIY</sequence>
<organism evidence="3 4">
    <name type="scientific">Jingmen Miniopterus schreibersii paramyxovirus 1</name>
    <dbReference type="NCBI Taxonomy" id="2877500"/>
    <lineage>
        <taxon>Viruses</taxon>
        <taxon>Riboviria</taxon>
        <taxon>Orthornavirae</taxon>
        <taxon>Negarnaviricota</taxon>
        <taxon>Haploviricotina</taxon>
        <taxon>Monjiviricetes</taxon>
        <taxon>Mononegavirales</taxon>
        <taxon>Paramyxoviridae</taxon>
        <taxon>Orthoparamyxovirinae</taxon>
        <taxon>Parajeilongvirus</taxon>
        <taxon>Parajeilongvirus hubeiense</taxon>
    </lineage>
</organism>